<evidence type="ECO:0000256" key="4">
    <source>
        <dbReference type="ARBA" id="ARBA00022640"/>
    </source>
</evidence>
<dbReference type="InterPro" id="IPR014719">
    <property type="entry name" value="Ribosomal_bL12_C/ClpS-like"/>
</dbReference>
<dbReference type="PANTHER" id="PTHR45987:SF26">
    <property type="entry name" value="LARGE RIBOSOMAL SUBUNIT PROTEIN BL12CX-RELATED"/>
    <property type="match status" value="1"/>
</dbReference>
<dbReference type="AlphaFoldDB" id="A0A7I8KIF9"/>
<keyword evidence="6" id="KW-0689">Ribosomal protein</keyword>
<evidence type="ECO:0000313" key="10">
    <source>
        <dbReference type="EMBL" id="CAA7397569.1"/>
    </source>
</evidence>
<dbReference type="NCBIfam" id="TIGR00855">
    <property type="entry name" value="L12"/>
    <property type="match status" value="1"/>
</dbReference>
<dbReference type="GO" id="GO:0003729">
    <property type="term" value="F:mRNA binding"/>
    <property type="evidence" value="ECO:0007669"/>
    <property type="project" value="TreeGrafter"/>
</dbReference>
<dbReference type="Pfam" id="PF16320">
    <property type="entry name" value="Ribosomal_L12_N"/>
    <property type="match status" value="1"/>
</dbReference>
<evidence type="ECO:0000259" key="8">
    <source>
        <dbReference type="Pfam" id="PF00542"/>
    </source>
</evidence>
<accession>A0A7I8KIF9</accession>
<dbReference type="GO" id="GO:0003735">
    <property type="term" value="F:structural constituent of ribosome"/>
    <property type="evidence" value="ECO:0007669"/>
    <property type="project" value="InterPro"/>
</dbReference>
<dbReference type="InterPro" id="IPR013823">
    <property type="entry name" value="Ribosomal_bL12_C"/>
</dbReference>
<feature type="domain" description="Large ribosomal subunit protein bL12 oligomerization" evidence="9">
    <location>
        <begin position="63"/>
        <end position="107"/>
    </location>
</feature>
<evidence type="ECO:0000256" key="7">
    <source>
        <dbReference type="ARBA" id="ARBA00023274"/>
    </source>
</evidence>
<comment type="similarity">
    <text evidence="2">Belongs to the bacterial ribosomal protein bL12 family.</text>
</comment>
<dbReference type="InterPro" id="IPR000206">
    <property type="entry name" value="Ribosomal_bL12"/>
</dbReference>
<evidence type="ECO:0000259" key="9">
    <source>
        <dbReference type="Pfam" id="PF16320"/>
    </source>
</evidence>
<keyword evidence="4" id="KW-0934">Plastid</keyword>
<dbReference type="CDD" id="cd00387">
    <property type="entry name" value="Ribosomal_L7_L12"/>
    <property type="match status" value="1"/>
</dbReference>
<reference evidence="10" key="1">
    <citation type="submission" date="2020-02" db="EMBL/GenBank/DDBJ databases">
        <authorList>
            <person name="Scholz U."/>
            <person name="Mascher M."/>
            <person name="Fiebig A."/>
        </authorList>
    </citation>
    <scope>NUCLEOTIDE SEQUENCE</scope>
</reference>
<proteinExistence type="inferred from homology"/>
<evidence type="ECO:0000313" key="11">
    <source>
        <dbReference type="Proteomes" id="UP000663760"/>
    </source>
</evidence>
<dbReference type="PANTHER" id="PTHR45987">
    <property type="entry name" value="39S RIBOSOMAL PROTEIN L12"/>
    <property type="match status" value="1"/>
</dbReference>
<evidence type="ECO:0000256" key="2">
    <source>
        <dbReference type="ARBA" id="ARBA00007197"/>
    </source>
</evidence>
<dbReference type="Proteomes" id="UP000663760">
    <property type="component" value="Chromosome 6"/>
</dbReference>
<dbReference type="FunFam" id="3.30.1390.10:FF:000001">
    <property type="entry name" value="50S ribosomal protein L7/L12"/>
    <property type="match status" value="1"/>
</dbReference>
<dbReference type="EMBL" id="LR746269">
    <property type="protein sequence ID" value="CAA7397569.1"/>
    <property type="molecule type" value="Genomic_DNA"/>
</dbReference>
<protein>
    <submittedName>
        <fullName evidence="10">Uncharacterized protein</fullName>
    </submittedName>
</protein>
<keyword evidence="5" id="KW-0809">Transit peptide</keyword>
<evidence type="ECO:0000256" key="6">
    <source>
        <dbReference type="ARBA" id="ARBA00022980"/>
    </source>
</evidence>
<evidence type="ECO:0000256" key="1">
    <source>
        <dbReference type="ARBA" id="ARBA00004229"/>
    </source>
</evidence>
<dbReference type="InterPro" id="IPR008932">
    <property type="entry name" value="Ribosomal_bL12_oligo"/>
</dbReference>
<dbReference type="SUPFAM" id="SSF48300">
    <property type="entry name" value="Ribosomal protein L7/12, oligomerisation (N-terminal) domain"/>
    <property type="match status" value="1"/>
</dbReference>
<keyword evidence="7" id="KW-0687">Ribonucleoprotein</keyword>
<evidence type="ECO:0000256" key="3">
    <source>
        <dbReference type="ARBA" id="ARBA00022528"/>
    </source>
</evidence>
<keyword evidence="11" id="KW-1185">Reference proteome</keyword>
<dbReference type="SUPFAM" id="SSF54736">
    <property type="entry name" value="ClpS-like"/>
    <property type="match status" value="1"/>
</dbReference>
<keyword evidence="3" id="KW-0150">Chloroplast</keyword>
<dbReference type="GO" id="GO:0005840">
    <property type="term" value="C:ribosome"/>
    <property type="evidence" value="ECO:0007669"/>
    <property type="project" value="UniProtKB-KW"/>
</dbReference>
<dbReference type="Gene3D" id="1.20.5.710">
    <property type="entry name" value="Single helix bin"/>
    <property type="match status" value="1"/>
</dbReference>
<dbReference type="Gene3D" id="3.30.1390.10">
    <property type="match status" value="1"/>
</dbReference>
<dbReference type="GO" id="GO:1990904">
    <property type="term" value="C:ribonucleoprotein complex"/>
    <property type="evidence" value="ECO:0007669"/>
    <property type="project" value="UniProtKB-KW"/>
</dbReference>
<dbReference type="GO" id="GO:0006412">
    <property type="term" value="P:translation"/>
    <property type="evidence" value="ECO:0007669"/>
    <property type="project" value="InterPro"/>
</dbReference>
<dbReference type="HAMAP" id="MF_00368">
    <property type="entry name" value="Ribosomal_bL12"/>
    <property type="match status" value="1"/>
</dbReference>
<gene>
    <name evidence="10" type="ORF">SI8410_06008234</name>
</gene>
<name>A0A7I8KIF9_SPIIN</name>
<sequence>MAAAQSAFSLVSSFSAASSSACPSPALRNNVRFPLRAPSTFPSSRRSTSLRPLAAVDVPENVEKLGEEISKLTLEDAKNLVNFLECRLGVSVAAFAPAAAAPAAVAGVDAGAAAEVEEKTEFDIVIEDVPANARIPTIKVIRALTDLSLKDAKEMIESLPKKFKEGVSKDDAEDSKKKLEEVGAKVSIV</sequence>
<feature type="domain" description="Large ribosomal subunit protein bL12 C-terminal" evidence="8">
    <location>
        <begin position="122"/>
        <end position="188"/>
    </location>
</feature>
<dbReference type="Pfam" id="PF00542">
    <property type="entry name" value="Ribosomal_L12"/>
    <property type="match status" value="1"/>
</dbReference>
<dbReference type="InterPro" id="IPR036235">
    <property type="entry name" value="Ribosomal_bL12_oligo_N_sf"/>
</dbReference>
<dbReference type="OrthoDB" id="250175at2759"/>
<dbReference type="GO" id="GO:0009507">
    <property type="term" value="C:chloroplast"/>
    <property type="evidence" value="ECO:0007669"/>
    <property type="project" value="UniProtKB-SubCell"/>
</dbReference>
<comment type="subcellular location">
    <subcellularLocation>
        <location evidence="1">Plastid</location>
        <location evidence="1">Chloroplast</location>
    </subcellularLocation>
</comment>
<organism evidence="10 11">
    <name type="scientific">Spirodela intermedia</name>
    <name type="common">Intermediate duckweed</name>
    <dbReference type="NCBI Taxonomy" id="51605"/>
    <lineage>
        <taxon>Eukaryota</taxon>
        <taxon>Viridiplantae</taxon>
        <taxon>Streptophyta</taxon>
        <taxon>Embryophyta</taxon>
        <taxon>Tracheophyta</taxon>
        <taxon>Spermatophyta</taxon>
        <taxon>Magnoliopsida</taxon>
        <taxon>Liliopsida</taxon>
        <taxon>Araceae</taxon>
        <taxon>Lemnoideae</taxon>
        <taxon>Spirodela</taxon>
    </lineage>
</organism>
<evidence type="ECO:0000256" key="5">
    <source>
        <dbReference type="ARBA" id="ARBA00022946"/>
    </source>
</evidence>